<evidence type="ECO:0000313" key="2">
    <source>
        <dbReference type="Proteomes" id="UP000826656"/>
    </source>
</evidence>
<accession>A0ABQ7VR91</accession>
<gene>
    <name evidence="1" type="ORF">KY290_014245</name>
</gene>
<comment type="caution">
    <text evidence="1">The sequence shown here is derived from an EMBL/GenBank/DDBJ whole genome shotgun (WGS) entry which is preliminary data.</text>
</comment>
<sequence>MVDWGGSEVWAKKLSATSQIGMENIQEPFDSLGPDLYAGRKGLRKDLNHRKSSSITWKNIKLGWGECKDGLTWILINFWFDAWIPNSPPLRTILSGPLPLEESIRTVDSILNNRTWYLDNIPFQLPPDIVEKIQLIHTPNIPILEDKPTWSLDPKGSLIFLPHLPTTI</sequence>
<keyword evidence="2" id="KW-1185">Reference proteome</keyword>
<dbReference type="EMBL" id="JAIVGD010000011">
    <property type="protein sequence ID" value="KAH0770264.1"/>
    <property type="molecule type" value="Genomic_DNA"/>
</dbReference>
<evidence type="ECO:0000313" key="1">
    <source>
        <dbReference type="EMBL" id="KAH0770264.1"/>
    </source>
</evidence>
<name>A0ABQ7VR91_SOLTU</name>
<dbReference type="Proteomes" id="UP000826656">
    <property type="component" value="Unassembled WGS sequence"/>
</dbReference>
<organism evidence="1 2">
    <name type="scientific">Solanum tuberosum</name>
    <name type="common">Potato</name>
    <dbReference type="NCBI Taxonomy" id="4113"/>
    <lineage>
        <taxon>Eukaryota</taxon>
        <taxon>Viridiplantae</taxon>
        <taxon>Streptophyta</taxon>
        <taxon>Embryophyta</taxon>
        <taxon>Tracheophyta</taxon>
        <taxon>Spermatophyta</taxon>
        <taxon>Magnoliopsida</taxon>
        <taxon>eudicotyledons</taxon>
        <taxon>Gunneridae</taxon>
        <taxon>Pentapetalae</taxon>
        <taxon>asterids</taxon>
        <taxon>lamiids</taxon>
        <taxon>Solanales</taxon>
        <taxon>Solanaceae</taxon>
        <taxon>Solanoideae</taxon>
        <taxon>Solaneae</taxon>
        <taxon>Solanum</taxon>
    </lineage>
</organism>
<proteinExistence type="predicted"/>
<reference evidence="1 2" key="1">
    <citation type="journal article" date="2021" name="bioRxiv">
        <title>Chromosome-scale and haplotype-resolved genome assembly of a tetraploid potato cultivar.</title>
        <authorList>
            <person name="Sun H."/>
            <person name="Jiao W.-B."/>
            <person name="Krause K."/>
            <person name="Campoy J.A."/>
            <person name="Goel M."/>
            <person name="Folz-Donahue K."/>
            <person name="Kukat C."/>
            <person name="Huettel B."/>
            <person name="Schneeberger K."/>
        </authorList>
    </citation>
    <scope>NUCLEOTIDE SEQUENCE [LARGE SCALE GENOMIC DNA]</scope>
    <source>
        <strain evidence="1">SolTubOtavaFocal</strain>
        <tissue evidence="1">Leaves</tissue>
    </source>
</reference>
<protein>
    <submittedName>
        <fullName evidence="1">Uncharacterized protein</fullName>
    </submittedName>
</protein>